<dbReference type="SUPFAM" id="SSF46894">
    <property type="entry name" value="C-terminal effector domain of the bipartite response regulators"/>
    <property type="match status" value="1"/>
</dbReference>
<dbReference type="PANTHER" id="PTHR45566:SF2">
    <property type="entry name" value="NARL SUBFAMILY"/>
    <property type="match status" value="1"/>
</dbReference>
<dbReference type="PRINTS" id="PR00038">
    <property type="entry name" value="HTHLUXR"/>
</dbReference>
<dbReference type="InterPro" id="IPR000792">
    <property type="entry name" value="Tscrpt_reg_LuxR_C"/>
</dbReference>
<proteinExistence type="predicted"/>
<dbReference type="PROSITE" id="PS50110">
    <property type="entry name" value="RESPONSE_REGULATORY"/>
    <property type="match status" value="1"/>
</dbReference>
<evidence type="ECO:0000313" key="7">
    <source>
        <dbReference type="Proteomes" id="UP001597297"/>
    </source>
</evidence>
<accession>A0ABW5E4N7</accession>
<dbReference type="PANTHER" id="PTHR45566">
    <property type="entry name" value="HTH-TYPE TRANSCRIPTIONAL REGULATOR YHJB-RELATED"/>
    <property type="match status" value="1"/>
</dbReference>
<dbReference type="InterPro" id="IPR001789">
    <property type="entry name" value="Sig_transdc_resp-reg_receiver"/>
</dbReference>
<dbReference type="RefSeq" id="WP_377093897.1">
    <property type="nucleotide sequence ID" value="NZ_JBHSJM010000001.1"/>
</dbReference>
<evidence type="ECO:0000313" key="6">
    <source>
        <dbReference type="EMBL" id="MFD2277317.1"/>
    </source>
</evidence>
<evidence type="ECO:0000259" key="5">
    <source>
        <dbReference type="PROSITE" id="PS50110"/>
    </source>
</evidence>
<name>A0ABW5E4N7_9BACT</name>
<dbReference type="InterPro" id="IPR058245">
    <property type="entry name" value="NreC/VraR/RcsB-like_REC"/>
</dbReference>
<keyword evidence="7" id="KW-1185">Reference proteome</keyword>
<dbReference type="CDD" id="cd06170">
    <property type="entry name" value="LuxR_C_like"/>
    <property type="match status" value="1"/>
</dbReference>
<dbReference type="InterPro" id="IPR016032">
    <property type="entry name" value="Sig_transdc_resp-reg_C-effctor"/>
</dbReference>
<dbReference type="Proteomes" id="UP001597297">
    <property type="component" value="Unassembled WGS sequence"/>
</dbReference>
<reference evidence="7" key="1">
    <citation type="journal article" date="2019" name="Int. J. Syst. Evol. Microbiol.">
        <title>The Global Catalogue of Microorganisms (GCM) 10K type strain sequencing project: providing services to taxonomists for standard genome sequencing and annotation.</title>
        <authorList>
            <consortium name="The Broad Institute Genomics Platform"/>
            <consortium name="The Broad Institute Genome Sequencing Center for Infectious Disease"/>
            <person name="Wu L."/>
            <person name="Ma J."/>
        </authorList>
    </citation>
    <scope>NUCLEOTIDE SEQUENCE [LARGE SCALE GENOMIC DNA]</scope>
    <source>
        <strain evidence="7">JCM 16545</strain>
    </source>
</reference>
<organism evidence="6 7">
    <name type="scientific">Rubritalea spongiae</name>
    <dbReference type="NCBI Taxonomy" id="430797"/>
    <lineage>
        <taxon>Bacteria</taxon>
        <taxon>Pseudomonadati</taxon>
        <taxon>Verrucomicrobiota</taxon>
        <taxon>Verrucomicrobiia</taxon>
        <taxon>Verrucomicrobiales</taxon>
        <taxon>Rubritaleaceae</taxon>
        <taxon>Rubritalea</taxon>
    </lineage>
</organism>
<dbReference type="PROSITE" id="PS50043">
    <property type="entry name" value="HTH_LUXR_2"/>
    <property type="match status" value="1"/>
</dbReference>
<dbReference type="Pfam" id="PF00072">
    <property type="entry name" value="Response_reg"/>
    <property type="match status" value="1"/>
</dbReference>
<evidence type="ECO:0000256" key="2">
    <source>
        <dbReference type="ARBA" id="ARBA00023125"/>
    </source>
</evidence>
<sequence>MTPIDIWIVEDDAGYRRTLQRLLERESEIICNRVFDSCAPLLEAIESSALPDLILMDLGLPGMGGVEGIGRLSVAAPDVAVVVLTVFSEKEKVLDALDAGAAGYLLKSATPREIVRGLKEVFEGGAALSPAIAKTVMQEVRSVNLDDPFSLSEREVEVLSLLADGLALKQIADALSVSSNTVNFHTKNLYKKLEVQSQSGAVAKAFRAGLLK</sequence>
<evidence type="ECO:0000256" key="3">
    <source>
        <dbReference type="PROSITE-ProRule" id="PRU00169"/>
    </source>
</evidence>
<dbReference type="Pfam" id="PF00196">
    <property type="entry name" value="GerE"/>
    <property type="match status" value="1"/>
</dbReference>
<dbReference type="CDD" id="cd17535">
    <property type="entry name" value="REC_NarL-like"/>
    <property type="match status" value="1"/>
</dbReference>
<dbReference type="SMART" id="SM00448">
    <property type="entry name" value="REC"/>
    <property type="match status" value="1"/>
</dbReference>
<dbReference type="SUPFAM" id="SSF52172">
    <property type="entry name" value="CheY-like"/>
    <property type="match status" value="1"/>
</dbReference>
<protein>
    <submittedName>
        <fullName evidence="6">Response regulator</fullName>
    </submittedName>
</protein>
<evidence type="ECO:0000256" key="1">
    <source>
        <dbReference type="ARBA" id="ARBA00022553"/>
    </source>
</evidence>
<feature type="domain" description="Response regulatory" evidence="5">
    <location>
        <begin position="5"/>
        <end position="122"/>
    </location>
</feature>
<dbReference type="EMBL" id="JBHUJC010000041">
    <property type="protein sequence ID" value="MFD2277317.1"/>
    <property type="molecule type" value="Genomic_DNA"/>
</dbReference>
<feature type="domain" description="HTH luxR-type" evidence="4">
    <location>
        <begin position="144"/>
        <end position="209"/>
    </location>
</feature>
<dbReference type="SMART" id="SM00421">
    <property type="entry name" value="HTH_LUXR"/>
    <property type="match status" value="1"/>
</dbReference>
<dbReference type="Gene3D" id="3.40.50.2300">
    <property type="match status" value="1"/>
</dbReference>
<comment type="caution">
    <text evidence="6">The sequence shown here is derived from an EMBL/GenBank/DDBJ whole genome shotgun (WGS) entry which is preliminary data.</text>
</comment>
<evidence type="ECO:0000259" key="4">
    <source>
        <dbReference type="PROSITE" id="PS50043"/>
    </source>
</evidence>
<keyword evidence="1 3" id="KW-0597">Phosphoprotein</keyword>
<dbReference type="InterPro" id="IPR011006">
    <property type="entry name" value="CheY-like_superfamily"/>
</dbReference>
<keyword evidence="2" id="KW-0238">DNA-binding</keyword>
<gene>
    <name evidence="6" type="ORF">ACFSQZ_12620</name>
</gene>
<feature type="modified residue" description="4-aspartylphosphate" evidence="3">
    <location>
        <position position="57"/>
    </location>
</feature>
<dbReference type="InterPro" id="IPR051015">
    <property type="entry name" value="EvgA-like"/>
</dbReference>